<accession>A0ABM4DGL6</accession>
<organism evidence="5 6">
    <name type="scientific">Hydra vulgaris</name>
    <name type="common">Hydra</name>
    <name type="synonym">Hydra attenuata</name>
    <dbReference type="NCBI Taxonomy" id="6087"/>
    <lineage>
        <taxon>Eukaryota</taxon>
        <taxon>Metazoa</taxon>
        <taxon>Cnidaria</taxon>
        <taxon>Hydrozoa</taxon>
        <taxon>Hydroidolina</taxon>
        <taxon>Anthoathecata</taxon>
        <taxon>Aplanulata</taxon>
        <taxon>Hydridae</taxon>
        <taxon>Hydra</taxon>
    </lineage>
</organism>
<dbReference type="Pfam" id="PF14744">
    <property type="entry name" value="WASH-7_mid"/>
    <property type="match status" value="1"/>
</dbReference>
<feature type="domain" description="WASH complex subunit 4 N-terminal" evidence="3">
    <location>
        <begin position="32"/>
        <end position="597"/>
    </location>
</feature>
<evidence type="ECO:0000313" key="5">
    <source>
        <dbReference type="Proteomes" id="UP001652625"/>
    </source>
</evidence>
<dbReference type="PANTHER" id="PTHR31409">
    <property type="entry name" value="WASH COMPLEX SUBUNIT 4"/>
    <property type="match status" value="1"/>
</dbReference>
<dbReference type="InterPro" id="IPR028282">
    <property type="entry name" value="WASH-7_central"/>
</dbReference>
<dbReference type="Pfam" id="PF14745">
    <property type="entry name" value="WASH-4_N"/>
    <property type="match status" value="1"/>
</dbReference>
<evidence type="ECO:0000259" key="2">
    <source>
        <dbReference type="Pfam" id="PF14744"/>
    </source>
</evidence>
<protein>
    <submittedName>
        <fullName evidence="6">WASH complex subunit 4 isoform X2</fullName>
    </submittedName>
</protein>
<dbReference type="GeneID" id="101240301"/>
<feature type="domain" description="WASH complex subunit 7 C-terminal" evidence="4">
    <location>
        <begin position="959"/>
        <end position="1125"/>
    </location>
</feature>
<feature type="domain" description="WASH complex subunit 7 central" evidence="2">
    <location>
        <begin position="598"/>
        <end position="941"/>
    </location>
</feature>
<feature type="region of interest" description="Disordered" evidence="1">
    <location>
        <begin position="1130"/>
        <end position="1152"/>
    </location>
</feature>
<evidence type="ECO:0000256" key="1">
    <source>
        <dbReference type="SAM" id="MobiDB-lite"/>
    </source>
</evidence>
<name>A0ABM4DGL6_HYDVU</name>
<dbReference type="RefSeq" id="XP_065673596.1">
    <property type="nucleotide sequence ID" value="XM_065817524.1"/>
</dbReference>
<proteinExistence type="predicted"/>
<dbReference type="Proteomes" id="UP001652625">
    <property type="component" value="Chromosome 14"/>
</dbReference>
<dbReference type="InterPro" id="IPR028191">
    <property type="entry name" value="WASH-4_N"/>
</dbReference>
<sequence>MVTMVADESWGLDKFDDDSTKIVGELQLKKYGNFFDEYATQLKAIENALDETAVDMWDITLDPIALQTIPYEQTTLIELIKTDNKILNKVMIVLSTLCTELKLLSQEAQTKFYSPLLLYEEALCEKTLEEGEAQLHIARMLPLFQEISNFVQRCYEVVPHVIHQLASMYNKDGHKVINVSDVHFLALFKHLGELLLSMITLDEIINNGAVLLEHWKKYKRMLKTVHGNAQHFGVDSTKLRPFEKFLLQVETQVLNGKIFENCLNLKYDTRFVNVTRNPVLSEEFSHCLKLMFHSIEPKIGELTEINQRHHYVGLLGLFTLHFNIYGALDKKFFKLLWEVYKKVPAIHLAGNILFFPNDFLMKYIPHCNKFIDKKQTDAVLLAKQQYLSFNNQGFGKEAQQFYLQVCIWMVEMESAAKKTTNYGNDLDSKALLFLWGVKYAYNISHLIRTVMNLHVALSKPMTKSAVLAFCRLIELLKAIEYTFHRRSMYIVQSINHIRQHLSFKALHIVDSAKKRISQDTKFTEQKLDILAALRLLQDMLNGAGTHERRLVASLALHVGSQNKMFREDELSSLMALINNLDLMMDLRGKIQHACNCSFLYWHKIILPVYLKDVFTSSLDVHRLHYMFGALRDCSYQLKLARQNIDLMAMTNNFKEEVMKEFKENFLSPLCKQVETDLRLSIHRHLQLDDRNPFKTGLRDLTQFFQMRPLRFFDEIIDLKDFIGHYLDQTFYNNNTVALHDWKTYTEMRNLAKQKYNLKMADSYLPSQTLEQGLDVLEIMRNIHVFVAKYAYNLNNQIFIERASNNKHLNTINIRHIANSIRTHGAGIMNTTVNFTFQFLRKKFFIFSQFLYDEHIKARLIKDIRYFKESKDECEQKYPFGRAEKFNKGIRKLGLTPDGESYLDQFRLLITQIGNAMGYIRLIRSGGIHCISNEIRFIPDLDDIVCFEELTTEAGLSMETIAAAKNVDAAISSLTKNFAQGTEYFKMLVDVFAPEFRDQKNMHLKNFFMILPPLTLNFVEHSMNCKEKVNKKNKIGATFTEDGFVMGVAYILKLLDQYNEFDSLHWFQSVADKYNNEKAMTVKNATGEKDEKLLQTTSLTLKRLTAYQKEFELLYFSLSSARIFFRAGKSTEENLDDKTSGPSKKEEIPPKTD</sequence>
<dbReference type="InterPro" id="IPR027307">
    <property type="entry name" value="WASH7"/>
</dbReference>
<gene>
    <name evidence="6" type="primary">LOC101240301</name>
</gene>
<reference evidence="6" key="1">
    <citation type="submission" date="2025-08" db="UniProtKB">
        <authorList>
            <consortium name="RefSeq"/>
        </authorList>
    </citation>
    <scope>IDENTIFICATION</scope>
</reference>
<dbReference type="PANTHER" id="PTHR31409:SF0">
    <property type="entry name" value="WASH COMPLEX SUBUNIT 4"/>
    <property type="match status" value="1"/>
</dbReference>
<keyword evidence="5" id="KW-1185">Reference proteome</keyword>
<dbReference type="InterPro" id="IPR028283">
    <property type="entry name" value="WASH-7_C"/>
</dbReference>
<evidence type="ECO:0000259" key="3">
    <source>
        <dbReference type="Pfam" id="PF14745"/>
    </source>
</evidence>
<dbReference type="Pfam" id="PF14746">
    <property type="entry name" value="WASH-7_C"/>
    <property type="match status" value="1"/>
</dbReference>
<evidence type="ECO:0000259" key="4">
    <source>
        <dbReference type="Pfam" id="PF14746"/>
    </source>
</evidence>
<evidence type="ECO:0000313" key="6">
    <source>
        <dbReference type="RefSeq" id="XP_065673596.1"/>
    </source>
</evidence>